<proteinExistence type="predicted"/>
<protein>
    <submittedName>
        <fullName evidence="2">Ig domain-containing protein</fullName>
    </submittedName>
</protein>
<dbReference type="Proteomes" id="UP000322619">
    <property type="component" value="Unassembled WGS sequence"/>
</dbReference>
<evidence type="ECO:0000313" key="3">
    <source>
        <dbReference type="Proteomes" id="UP000322619"/>
    </source>
</evidence>
<keyword evidence="1" id="KW-0732">Signal</keyword>
<feature type="signal peptide" evidence="1">
    <location>
        <begin position="1"/>
        <end position="29"/>
    </location>
</feature>
<dbReference type="SMART" id="SM00728">
    <property type="entry name" value="ChW"/>
    <property type="match status" value="3"/>
</dbReference>
<evidence type="ECO:0000313" key="2">
    <source>
        <dbReference type="EMBL" id="TYC84790.1"/>
    </source>
</evidence>
<gene>
    <name evidence="2" type="ORF">FXB42_10675</name>
</gene>
<accession>A0A5D0WKE1</accession>
<dbReference type="InterPro" id="IPR006637">
    <property type="entry name" value="ChW"/>
</dbReference>
<organism evidence="2 3">
    <name type="scientific">Acetobacterium wieringae</name>
    <dbReference type="NCBI Taxonomy" id="52694"/>
    <lineage>
        <taxon>Bacteria</taxon>
        <taxon>Bacillati</taxon>
        <taxon>Bacillota</taxon>
        <taxon>Clostridia</taxon>
        <taxon>Eubacteriales</taxon>
        <taxon>Eubacteriaceae</taxon>
        <taxon>Acetobacterium</taxon>
    </lineage>
</organism>
<dbReference type="AlphaFoldDB" id="A0A5D0WKE1"/>
<dbReference type="Pfam" id="PF07538">
    <property type="entry name" value="ChW"/>
    <property type="match status" value="3"/>
</dbReference>
<sequence>MEDRVLKKVCGILMGMMLLAVVFASGVFAAGETEDPIGIRYKGHVQNKGDIDWVYSPEELGTRGEGLRIEGFQIELVNAPVGAEIKYNVHVQNKGWLYDENDSSNWPENGAYAGTKGESLRIEAIKIVIEGLDGYDITYMGHVQNHGDLPEAGPWFRNGDQLGTTGSGLRLEALRVSLEKASPIKLISATVGTGTMLRDLEGAMDVDPAAEDIVLTFSDSITAETGVMKNVLLIDQEAKELVDLGNATPLLLTGGGTNVLTLNLNESGGSGVTVMKAQTGYRLRITDLENADHEVIGADEVNILFTTK</sequence>
<name>A0A5D0WKE1_9FIRM</name>
<comment type="caution">
    <text evidence="2">The sequence shown here is derived from an EMBL/GenBank/DDBJ whole genome shotgun (WGS) entry which is preliminary data.</text>
</comment>
<evidence type="ECO:0000256" key="1">
    <source>
        <dbReference type="SAM" id="SignalP"/>
    </source>
</evidence>
<reference evidence="2 3" key="1">
    <citation type="submission" date="2019-08" db="EMBL/GenBank/DDBJ databases">
        <title>Isolation and enrichment of carboxydotrophic bacteria from anaerobic sludge for the production of bio-based chemicals from syngas.</title>
        <authorList>
            <person name="Antares A.L."/>
            <person name="Moreira J."/>
            <person name="Diender M."/>
            <person name="Parshina S.N."/>
            <person name="Stams A.J.M."/>
            <person name="Alves M."/>
            <person name="Alves J.I."/>
            <person name="Sousa D.Z."/>
        </authorList>
    </citation>
    <scope>NUCLEOTIDE SEQUENCE [LARGE SCALE GENOMIC DNA]</scope>
    <source>
        <strain evidence="2 3">JM</strain>
    </source>
</reference>
<feature type="chain" id="PRO_5022946114" evidence="1">
    <location>
        <begin position="30"/>
        <end position="308"/>
    </location>
</feature>
<dbReference type="EMBL" id="VSLA01000024">
    <property type="protein sequence ID" value="TYC84790.1"/>
    <property type="molecule type" value="Genomic_DNA"/>
</dbReference>